<evidence type="ECO:0000256" key="1">
    <source>
        <dbReference type="SAM" id="MobiDB-lite"/>
    </source>
</evidence>
<gene>
    <name evidence="2" type="ORF">O181_106372</name>
</gene>
<organism evidence="2 3">
    <name type="scientific">Austropuccinia psidii MF-1</name>
    <dbReference type="NCBI Taxonomy" id="1389203"/>
    <lineage>
        <taxon>Eukaryota</taxon>
        <taxon>Fungi</taxon>
        <taxon>Dikarya</taxon>
        <taxon>Basidiomycota</taxon>
        <taxon>Pucciniomycotina</taxon>
        <taxon>Pucciniomycetes</taxon>
        <taxon>Pucciniales</taxon>
        <taxon>Sphaerophragmiaceae</taxon>
        <taxon>Austropuccinia</taxon>
    </lineage>
</organism>
<feature type="compositionally biased region" description="Basic and acidic residues" evidence="1">
    <location>
        <begin position="98"/>
        <end position="111"/>
    </location>
</feature>
<keyword evidence="3" id="KW-1185">Reference proteome</keyword>
<dbReference type="EMBL" id="AVOT02079475">
    <property type="protein sequence ID" value="MBW0566657.1"/>
    <property type="molecule type" value="Genomic_DNA"/>
</dbReference>
<feature type="region of interest" description="Disordered" evidence="1">
    <location>
        <begin position="1"/>
        <end position="32"/>
    </location>
</feature>
<reference evidence="2" key="1">
    <citation type="submission" date="2021-03" db="EMBL/GenBank/DDBJ databases">
        <title>Draft genome sequence of rust myrtle Austropuccinia psidii MF-1, a brazilian biotype.</title>
        <authorList>
            <person name="Quecine M.C."/>
            <person name="Pachon D.M.R."/>
            <person name="Bonatelli M.L."/>
            <person name="Correr F.H."/>
            <person name="Franceschini L.M."/>
            <person name="Leite T.F."/>
            <person name="Margarido G.R.A."/>
            <person name="Almeida C.A."/>
            <person name="Ferrarezi J.A."/>
            <person name="Labate C.A."/>
        </authorList>
    </citation>
    <scope>NUCLEOTIDE SEQUENCE</scope>
    <source>
        <strain evidence="2">MF-1</strain>
    </source>
</reference>
<feature type="compositionally biased region" description="Polar residues" evidence="1">
    <location>
        <begin position="115"/>
        <end position="130"/>
    </location>
</feature>
<feature type="region of interest" description="Disordered" evidence="1">
    <location>
        <begin position="97"/>
        <end position="163"/>
    </location>
</feature>
<dbReference type="Proteomes" id="UP000765509">
    <property type="component" value="Unassembled WGS sequence"/>
</dbReference>
<protein>
    <submittedName>
        <fullName evidence="2">Uncharacterized protein</fullName>
    </submittedName>
</protein>
<name>A0A9Q3JRY0_9BASI</name>
<sequence>MELDTEVELIPHKGEGRETQGKSITQRKVPEMPIISEPELELIKSLLHSVQRQGLGNVAASPPTSDELLAHPEKIPQRRQNSEILQWMECTIVQASNQKDKRVPCQKEGGKKGRTPSSFYQQASSQPTSSIREEEQEQELEETIFPKLQDRKNTKRSHGECFQNVQNLVEFKDKEEQRMRQPNFQKK</sequence>
<feature type="region of interest" description="Disordered" evidence="1">
    <location>
        <begin position="56"/>
        <end position="75"/>
    </location>
</feature>
<evidence type="ECO:0000313" key="3">
    <source>
        <dbReference type="Proteomes" id="UP000765509"/>
    </source>
</evidence>
<evidence type="ECO:0000313" key="2">
    <source>
        <dbReference type="EMBL" id="MBW0566657.1"/>
    </source>
</evidence>
<feature type="compositionally biased region" description="Basic and acidic residues" evidence="1">
    <location>
        <begin position="9"/>
        <end position="20"/>
    </location>
</feature>
<proteinExistence type="predicted"/>
<accession>A0A9Q3JRY0</accession>
<comment type="caution">
    <text evidence="2">The sequence shown here is derived from an EMBL/GenBank/DDBJ whole genome shotgun (WGS) entry which is preliminary data.</text>
</comment>
<dbReference type="AlphaFoldDB" id="A0A9Q3JRY0"/>